<sequence length="140" mass="15424">MKQVKQSKVFILSLIFLLLASNFAGIESAFASQSDGTPPEIQSASVSDGPFSIGDEVKFQANISDDLSGVRIARLNIQSPGGNRTISLDLRFSGEEDIWTGIYDVNDFDEEGIYTVNYVYMIDHAGNSTIQYARDVDFIQ</sequence>
<feature type="non-terminal residue" evidence="2">
    <location>
        <position position="140"/>
    </location>
</feature>
<organism evidence="2 3">
    <name type="scientific">Bacillus daqingensis</name>
    <dbReference type="NCBI Taxonomy" id="872396"/>
    <lineage>
        <taxon>Bacteria</taxon>
        <taxon>Bacillati</taxon>
        <taxon>Bacillota</taxon>
        <taxon>Bacilli</taxon>
        <taxon>Bacillales</taxon>
        <taxon>Bacillaceae</taxon>
        <taxon>Bacillus</taxon>
    </lineage>
</organism>
<reference evidence="3" key="1">
    <citation type="journal article" date="2019" name="Int. J. Syst. Evol. Microbiol.">
        <title>The Global Catalogue of Microorganisms (GCM) 10K type strain sequencing project: providing services to taxonomists for standard genome sequencing and annotation.</title>
        <authorList>
            <consortium name="The Broad Institute Genomics Platform"/>
            <consortium name="The Broad Institute Genome Sequencing Center for Infectious Disease"/>
            <person name="Wu L."/>
            <person name="Ma J."/>
        </authorList>
    </citation>
    <scope>NUCLEOTIDE SEQUENCE [LARGE SCALE GENOMIC DNA]</scope>
    <source>
        <strain evidence="3">JCM 12165</strain>
    </source>
</reference>
<name>A0ABV9NWP9_9BACI</name>
<evidence type="ECO:0000313" key="2">
    <source>
        <dbReference type="EMBL" id="MFC4737803.1"/>
    </source>
</evidence>
<accession>A0ABV9NWP9</accession>
<comment type="caution">
    <text evidence="2">The sequence shown here is derived from an EMBL/GenBank/DDBJ whole genome shotgun (WGS) entry which is preliminary data.</text>
</comment>
<keyword evidence="3" id="KW-1185">Reference proteome</keyword>
<dbReference type="RefSeq" id="WP_377910392.1">
    <property type="nucleotide sequence ID" value="NZ_JBHSGK010000018.1"/>
</dbReference>
<proteinExistence type="predicted"/>
<feature type="signal peptide" evidence="1">
    <location>
        <begin position="1"/>
        <end position="24"/>
    </location>
</feature>
<feature type="chain" id="PRO_5046831658" evidence="1">
    <location>
        <begin position="25"/>
        <end position="140"/>
    </location>
</feature>
<evidence type="ECO:0000256" key="1">
    <source>
        <dbReference type="SAM" id="SignalP"/>
    </source>
</evidence>
<keyword evidence="1" id="KW-0732">Signal</keyword>
<evidence type="ECO:0000313" key="3">
    <source>
        <dbReference type="Proteomes" id="UP001595896"/>
    </source>
</evidence>
<gene>
    <name evidence="2" type="ORF">ACFO4L_14580</name>
</gene>
<dbReference type="EMBL" id="JBHSGK010000018">
    <property type="protein sequence ID" value="MFC4737803.1"/>
    <property type="molecule type" value="Genomic_DNA"/>
</dbReference>
<dbReference type="Proteomes" id="UP001595896">
    <property type="component" value="Unassembled WGS sequence"/>
</dbReference>
<protein>
    <submittedName>
        <fullName evidence="2">Uncharacterized protein</fullName>
    </submittedName>
</protein>